<dbReference type="SUPFAM" id="SSF56672">
    <property type="entry name" value="DNA/RNA polymerases"/>
    <property type="match status" value="1"/>
</dbReference>
<dbReference type="Gene3D" id="3.30.420.10">
    <property type="entry name" value="Ribonuclease H-like superfamily/Ribonuclease H"/>
    <property type="match status" value="1"/>
</dbReference>
<dbReference type="InterPro" id="IPR043502">
    <property type="entry name" value="DNA/RNA_pol_sf"/>
</dbReference>
<dbReference type="Pfam" id="PF00665">
    <property type="entry name" value="rve"/>
    <property type="match status" value="1"/>
</dbReference>
<dbReference type="PROSITE" id="PS50994">
    <property type="entry name" value="INTEGRASE"/>
    <property type="match status" value="1"/>
</dbReference>
<gene>
    <name evidence="5" type="ORF">Tco_0703912</name>
</gene>
<dbReference type="CDD" id="cd09272">
    <property type="entry name" value="RNase_HI_RT_Ty1"/>
    <property type="match status" value="1"/>
</dbReference>
<dbReference type="InterPro" id="IPR036397">
    <property type="entry name" value="RNaseH_sf"/>
</dbReference>
<dbReference type="Pfam" id="PF07727">
    <property type="entry name" value="RVT_2"/>
    <property type="match status" value="1"/>
</dbReference>
<feature type="domain" description="Integrase catalytic" evidence="4">
    <location>
        <begin position="369"/>
        <end position="549"/>
    </location>
</feature>
<dbReference type="InterPro" id="IPR013103">
    <property type="entry name" value="RVT_2"/>
</dbReference>
<dbReference type="Proteomes" id="UP001151760">
    <property type="component" value="Unassembled WGS sequence"/>
</dbReference>
<feature type="region of interest" description="Disordered" evidence="3">
    <location>
        <begin position="216"/>
        <end position="243"/>
    </location>
</feature>
<dbReference type="InterPro" id="IPR039537">
    <property type="entry name" value="Retrotran_Ty1/copia-like"/>
</dbReference>
<evidence type="ECO:0000256" key="3">
    <source>
        <dbReference type="SAM" id="MobiDB-lite"/>
    </source>
</evidence>
<dbReference type="PANTHER" id="PTHR42648">
    <property type="entry name" value="TRANSPOSASE, PUTATIVE-RELATED"/>
    <property type="match status" value="1"/>
</dbReference>
<dbReference type="InterPro" id="IPR029472">
    <property type="entry name" value="Copia-like_N"/>
</dbReference>
<keyword evidence="2" id="KW-0378">Hydrolase</keyword>
<evidence type="ECO:0000256" key="2">
    <source>
        <dbReference type="ARBA" id="ARBA00022801"/>
    </source>
</evidence>
<keyword evidence="6" id="KW-1185">Reference proteome</keyword>
<dbReference type="EMBL" id="BQNB010009979">
    <property type="protein sequence ID" value="GJS71071.1"/>
    <property type="molecule type" value="Genomic_DNA"/>
</dbReference>
<feature type="compositionally biased region" description="Low complexity" evidence="3">
    <location>
        <begin position="220"/>
        <end position="243"/>
    </location>
</feature>
<accession>A0ABQ4Y1P6</accession>
<evidence type="ECO:0000313" key="6">
    <source>
        <dbReference type="Proteomes" id="UP001151760"/>
    </source>
</evidence>
<proteinExistence type="predicted"/>
<dbReference type="InterPro" id="IPR012337">
    <property type="entry name" value="RNaseH-like_sf"/>
</dbReference>
<reference evidence="5" key="1">
    <citation type="journal article" date="2022" name="Int. J. Mol. Sci.">
        <title>Draft Genome of Tanacetum Coccineum: Genomic Comparison of Closely Related Tanacetum-Family Plants.</title>
        <authorList>
            <person name="Yamashiro T."/>
            <person name="Shiraishi A."/>
            <person name="Nakayama K."/>
            <person name="Satake H."/>
        </authorList>
    </citation>
    <scope>NUCLEOTIDE SEQUENCE</scope>
</reference>
<evidence type="ECO:0000259" key="4">
    <source>
        <dbReference type="PROSITE" id="PS50994"/>
    </source>
</evidence>
<sequence>MSVYNSKHNSPLNSNHDNDIHDSVTRISKLDISDLLHLHPNDTTALTVVSIKLKGTKNYQVWSCAMLLALEGKNKIGFIDGSCKRSNTDEVLGKQWDMNGSYIDDYYHKLNALWKEYDAMIELPKCVCHGSEETLPNVRSDYATISSEESHIVVVDSIAGSSQRNQASAFVQGGGSSLNNNRPSGGSGLVCENCGFNGHTIDRYFKITGYPADFGKKKSGQNSKKQNVSNNNSVGKSSSSGFSDEQMTTLLSLIKDNKIGKNVQANMAGANQHMTYTTKRLDNVVDISHLKIKVGHLNGTKAFISKIGNLKLSTGFESENVLGNGDQCEGLYYYNEQEPVMNVLKKSLNFDKSDKGLCCEVCQRAKKTREPFPLIDHVSSSLGELVHMDLWGPYRVISSEGFKYFLTIVDDYTRSVWVYLIKSKDEVSHFITVFYNLIENQFNKKIKVFRSDNGTKFVNQYVDKFCADKDVNHINFFDLEYPKIPNDDERVDPNLNCDINKSQSASSSSSESGEISATAAFLVNSGNDADSKMNALLRNGTWEIVDLPKGRKAIGIKWIYKIKFQSSGEIDRFKARLVAQGFGQKEGINYEETFSPVVKMVTVRCLLNVVVSQSWPIFQLDVNNAFLYGDLDEDVYMRPPEVYFPSGNKVCKLKKSLYGLKQAPRQWNAKLISTLIENGFSQSKSDYSLFTKTDKGVFLALLVYGDDIIITDNNVAEIEKIMVICLNQRKYVLDLLSEYGMLACKPVDTLLLSKLIISNEATSSDQVLENITDYQKLMGLGIHFVKTSGMFLKAFSDADWAKCIVTRRSITAEYRALASVTSEVIWILNFLKDLKIENLLPVNLYCDSNSTIKIAANPVFHERTKHLEIDLHFVREKILKGVVKTVKVDSANQITDIFTKGLDFVDKGFELYGKSVKDGGLFLLRWRSKNINGKTRTNVLMAKKDDISQNSKANSSLKIVSQVGVAVLGLGFIDAG</sequence>
<comment type="caution">
    <text evidence="5">The sequence shown here is derived from an EMBL/GenBank/DDBJ whole genome shotgun (WGS) entry which is preliminary data.</text>
</comment>
<evidence type="ECO:0000256" key="1">
    <source>
        <dbReference type="ARBA" id="ARBA00022723"/>
    </source>
</evidence>
<dbReference type="Pfam" id="PF14244">
    <property type="entry name" value="Retrotran_gag_3"/>
    <property type="match status" value="1"/>
</dbReference>
<evidence type="ECO:0000313" key="5">
    <source>
        <dbReference type="EMBL" id="GJS71071.1"/>
    </source>
</evidence>
<organism evidence="5 6">
    <name type="scientific">Tanacetum coccineum</name>
    <dbReference type="NCBI Taxonomy" id="301880"/>
    <lineage>
        <taxon>Eukaryota</taxon>
        <taxon>Viridiplantae</taxon>
        <taxon>Streptophyta</taxon>
        <taxon>Embryophyta</taxon>
        <taxon>Tracheophyta</taxon>
        <taxon>Spermatophyta</taxon>
        <taxon>Magnoliopsida</taxon>
        <taxon>eudicotyledons</taxon>
        <taxon>Gunneridae</taxon>
        <taxon>Pentapetalae</taxon>
        <taxon>asterids</taxon>
        <taxon>campanulids</taxon>
        <taxon>Asterales</taxon>
        <taxon>Asteraceae</taxon>
        <taxon>Asteroideae</taxon>
        <taxon>Anthemideae</taxon>
        <taxon>Anthemidinae</taxon>
        <taxon>Tanacetum</taxon>
    </lineage>
</organism>
<reference evidence="5" key="2">
    <citation type="submission" date="2022-01" db="EMBL/GenBank/DDBJ databases">
        <authorList>
            <person name="Yamashiro T."/>
            <person name="Shiraishi A."/>
            <person name="Satake H."/>
            <person name="Nakayama K."/>
        </authorList>
    </citation>
    <scope>NUCLEOTIDE SEQUENCE</scope>
</reference>
<protein>
    <submittedName>
        <fullName evidence="5">Ribonuclease H-like domain-containing protein</fullName>
    </submittedName>
</protein>
<dbReference type="SUPFAM" id="SSF53098">
    <property type="entry name" value="Ribonuclease H-like"/>
    <property type="match status" value="1"/>
</dbReference>
<name>A0ABQ4Y1P6_9ASTR</name>
<keyword evidence="1" id="KW-0479">Metal-binding</keyword>
<dbReference type="PANTHER" id="PTHR42648:SF28">
    <property type="entry name" value="TRANSPOSON-ENCODED PROTEIN WITH RIBONUCLEASE H-LIKE AND RETROVIRUS ZINC FINGER-LIKE DOMAINS"/>
    <property type="match status" value="1"/>
</dbReference>
<dbReference type="InterPro" id="IPR001584">
    <property type="entry name" value="Integrase_cat-core"/>
</dbReference>